<dbReference type="RefSeq" id="WP_099437062.1">
    <property type="nucleotide sequence ID" value="NZ_CP024091.1"/>
</dbReference>
<accession>A0A2D1U0G1</accession>
<organism evidence="1 2">
    <name type="scientific">Pedobacter ginsengisoli</name>
    <dbReference type="NCBI Taxonomy" id="363852"/>
    <lineage>
        <taxon>Bacteria</taxon>
        <taxon>Pseudomonadati</taxon>
        <taxon>Bacteroidota</taxon>
        <taxon>Sphingobacteriia</taxon>
        <taxon>Sphingobacteriales</taxon>
        <taxon>Sphingobacteriaceae</taxon>
        <taxon>Pedobacter</taxon>
    </lineage>
</organism>
<dbReference type="EMBL" id="CP024091">
    <property type="protein sequence ID" value="ATP55108.1"/>
    <property type="molecule type" value="Genomic_DNA"/>
</dbReference>
<dbReference type="OrthoDB" id="9850259at2"/>
<keyword evidence="2" id="KW-1185">Reference proteome</keyword>
<dbReference type="KEGG" id="pgs:CPT03_00795"/>
<protein>
    <recommendedName>
        <fullName evidence="3">DUF4136 domain-containing protein</fullName>
    </recommendedName>
</protein>
<evidence type="ECO:0008006" key="3">
    <source>
        <dbReference type="Google" id="ProtNLM"/>
    </source>
</evidence>
<gene>
    <name evidence="1" type="ORF">CPT03_00795</name>
</gene>
<sequence>MYIHNFKFVKRSKSKPKYLVGYQPLDGYNAYHQPKKNPLLFTIYDPVKELYHTFEYNGTSSRFGDIVKDLIYTVRNVIRQPASNY</sequence>
<evidence type="ECO:0000313" key="1">
    <source>
        <dbReference type="EMBL" id="ATP55108.1"/>
    </source>
</evidence>
<reference evidence="1 2" key="1">
    <citation type="submission" date="2017-10" db="EMBL/GenBank/DDBJ databases">
        <title>Whole genome of Pedobacter ginsengisoli T01R-27 isolated from tomato rhizosphere.</title>
        <authorList>
            <person name="Weon H.-Y."/>
            <person name="Lee S.A."/>
            <person name="Sang M.K."/>
            <person name="Song J."/>
        </authorList>
    </citation>
    <scope>NUCLEOTIDE SEQUENCE [LARGE SCALE GENOMIC DNA]</scope>
    <source>
        <strain evidence="1 2">T01R-27</strain>
    </source>
</reference>
<evidence type="ECO:0000313" key="2">
    <source>
        <dbReference type="Proteomes" id="UP000223749"/>
    </source>
</evidence>
<dbReference type="Proteomes" id="UP000223749">
    <property type="component" value="Chromosome"/>
</dbReference>
<dbReference type="AlphaFoldDB" id="A0A2D1U0G1"/>
<proteinExistence type="predicted"/>
<name>A0A2D1U0G1_9SPHI</name>